<feature type="transmembrane region" description="Helical" evidence="1">
    <location>
        <begin position="159"/>
        <end position="181"/>
    </location>
</feature>
<dbReference type="OrthoDB" id="9775975at2"/>
<proteinExistence type="predicted"/>
<evidence type="ECO:0008006" key="4">
    <source>
        <dbReference type="Google" id="ProtNLM"/>
    </source>
</evidence>
<organism evidence="2 3">
    <name type="scientific">Rubellimicrobium roseum</name>
    <dbReference type="NCBI Taxonomy" id="687525"/>
    <lineage>
        <taxon>Bacteria</taxon>
        <taxon>Pseudomonadati</taxon>
        <taxon>Pseudomonadota</taxon>
        <taxon>Alphaproteobacteria</taxon>
        <taxon>Rhodobacterales</taxon>
        <taxon>Roseobacteraceae</taxon>
        <taxon>Rubellimicrobium</taxon>
    </lineage>
</organism>
<keyword evidence="1" id="KW-1133">Transmembrane helix</keyword>
<gene>
    <name evidence="2" type="ORF">FHG71_11430</name>
</gene>
<evidence type="ECO:0000313" key="3">
    <source>
        <dbReference type="Proteomes" id="UP000305709"/>
    </source>
</evidence>
<accession>A0A5C4NBW9</accession>
<feature type="transmembrane region" description="Helical" evidence="1">
    <location>
        <begin position="355"/>
        <end position="373"/>
    </location>
</feature>
<dbReference type="InterPro" id="IPR014550">
    <property type="entry name" value="UCP028704_OpgC"/>
</dbReference>
<keyword evidence="1" id="KW-0472">Membrane</keyword>
<feature type="transmembrane region" description="Helical" evidence="1">
    <location>
        <begin position="123"/>
        <end position="147"/>
    </location>
</feature>
<feature type="transmembrane region" description="Helical" evidence="1">
    <location>
        <begin position="321"/>
        <end position="343"/>
    </location>
</feature>
<protein>
    <recommendedName>
        <fullName evidence="4">DUF1624 domain-containing protein</fullName>
    </recommendedName>
</protein>
<evidence type="ECO:0000313" key="2">
    <source>
        <dbReference type="EMBL" id="TNC71542.1"/>
    </source>
</evidence>
<dbReference type="PANTHER" id="PTHR38592">
    <property type="entry name" value="BLL4819 PROTEIN"/>
    <property type="match status" value="1"/>
</dbReference>
<keyword evidence="1" id="KW-0812">Transmembrane</keyword>
<name>A0A5C4NBW9_9RHOB</name>
<feature type="transmembrane region" description="Helical" evidence="1">
    <location>
        <begin position="12"/>
        <end position="31"/>
    </location>
</feature>
<comment type="caution">
    <text evidence="2">The sequence shown here is derived from an EMBL/GenBank/DDBJ whole genome shotgun (WGS) entry which is preliminary data.</text>
</comment>
<feature type="transmembrane region" description="Helical" evidence="1">
    <location>
        <begin position="83"/>
        <end position="103"/>
    </location>
</feature>
<dbReference type="PANTHER" id="PTHR38592:SF3">
    <property type="entry name" value="BLL4819 PROTEIN"/>
    <property type="match status" value="1"/>
</dbReference>
<sequence length="385" mass="41466">MRYQSLDGLRGLFLILMMEAHVNAVLRSGLGRLDHHDVSWADAAHGFVLLSGLVAGLVYTRILARDGASRMTRSMLDRVRTVYAYHAATVLALLALALAALALGRSVPLLAPVMEHPAMMTALALGLVADLDFLDILPMYVVFMAVSPGLLRWMWRGRLFPILAASGALWLMAQGGLGGWFMSRIEAWLPRNLSDLPIGIFFDLMGWQLVFVVGMALGHLVATGRNPAPTLLRPDRQGPVWAALGVIVALAVLRLLVKPTSFGPLPPLLDDKARNSVIYLLSLVANGYVVAWLLVAAQAASTPWLRAAGRGLTGIATWRPLVFLGQHSLQAFAAHVVYVYALALAIGPTPLDQGPAAVLFLTSPAPLFLAAWLHSAARHRRLGAA</sequence>
<dbReference type="Pfam" id="PF10129">
    <property type="entry name" value="OpgC_C"/>
    <property type="match status" value="1"/>
</dbReference>
<feature type="transmembrane region" description="Helical" evidence="1">
    <location>
        <begin position="43"/>
        <end position="62"/>
    </location>
</feature>
<feature type="transmembrane region" description="Helical" evidence="1">
    <location>
        <begin position="277"/>
        <end position="300"/>
    </location>
</feature>
<dbReference type="EMBL" id="VDFV01000013">
    <property type="protein sequence ID" value="TNC71542.1"/>
    <property type="molecule type" value="Genomic_DNA"/>
</dbReference>
<feature type="transmembrane region" description="Helical" evidence="1">
    <location>
        <begin position="238"/>
        <end position="257"/>
    </location>
</feature>
<dbReference type="RefSeq" id="WP_139081806.1">
    <property type="nucleotide sequence ID" value="NZ_VDFV01000013.1"/>
</dbReference>
<dbReference type="AlphaFoldDB" id="A0A5C4NBW9"/>
<keyword evidence="3" id="KW-1185">Reference proteome</keyword>
<evidence type="ECO:0000256" key="1">
    <source>
        <dbReference type="SAM" id="Phobius"/>
    </source>
</evidence>
<dbReference type="Proteomes" id="UP000305709">
    <property type="component" value="Unassembled WGS sequence"/>
</dbReference>
<reference evidence="2 3" key="1">
    <citation type="submission" date="2019-06" db="EMBL/GenBank/DDBJ databases">
        <authorList>
            <person name="Jiang L."/>
        </authorList>
    </citation>
    <scope>NUCLEOTIDE SEQUENCE [LARGE SCALE GENOMIC DNA]</scope>
    <source>
        <strain evidence="2 3">YIM 48858</strain>
    </source>
</reference>
<feature type="transmembrane region" description="Helical" evidence="1">
    <location>
        <begin position="196"/>
        <end position="217"/>
    </location>
</feature>